<accession>A0A0P1EDC0</accession>
<gene>
    <name evidence="1" type="ORF">RUA4292_01914</name>
</gene>
<reference evidence="1 2" key="1">
    <citation type="submission" date="2015-09" db="EMBL/GenBank/DDBJ databases">
        <authorList>
            <consortium name="Swine Surveillance"/>
        </authorList>
    </citation>
    <scope>NUCLEOTIDE SEQUENCE [LARGE SCALE GENOMIC DNA]</scope>
    <source>
        <strain evidence="1 2">CECT 4292</strain>
    </source>
</reference>
<evidence type="ECO:0000313" key="2">
    <source>
        <dbReference type="Proteomes" id="UP000050783"/>
    </source>
</evidence>
<organism evidence="1 2">
    <name type="scientific">Ruegeria atlantica</name>
    <dbReference type="NCBI Taxonomy" id="81569"/>
    <lineage>
        <taxon>Bacteria</taxon>
        <taxon>Pseudomonadati</taxon>
        <taxon>Pseudomonadota</taxon>
        <taxon>Alphaproteobacteria</taxon>
        <taxon>Rhodobacterales</taxon>
        <taxon>Roseobacteraceae</taxon>
        <taxon>Ruegeria</taxon>
    </lineage>
</organism>
<dbReference type="Proteomes" id="UP000050783">
    <property type="component" value="Unassembled WGS sequence"/>
</dbReference>
<dbReference type="AlphaFoldDB" id="A0A0P1EDC0"/>
<protein>
    <submittedName>
        <fullName evidence="1">Uncharacterized protein</fullName>
    </submittedName>
</protein>
<dbReference type="EMBL" id="CYPU01000035">
    <property type="protein sequence ID" value="CUH47738.1"/>
    <property type="molecule type" value="Genomic_DNA"/>
</dbReference>
<name>A0A0P1EDC0_9RHOB</name>
<sequence>MINGEAVCSFPSKTCPSEWKTYQSLRQWRPKTCGGSQCTGKDECATKQGWSTNPPMCVYESGRNSEGDCTKRNKCEADRVVRVACTK</sequence>
<evidence type="ECO:0000313" key="1">
    <source>
        <dbReference type="EMBL" id="CUH47738.1"/>
    </source>
</evidence>
<proteinExistence type="predicted"/>